<dbReference type="Pfam" id="PF02706">
    <property type="entry name" value="Wzz"/>
    <property type="match status" value="1"/>
</dbReference>
<evidence type="ECO:0000313" key="9">
    <source>
        <dbReference type="EMBL" id="MDN4120139.1"/>
    </source>
</evidence>
<dbReference type="InterPro" id="IPR050445">
    <property type="entry name" value="Bact_polysacc_biosynth/exp"/>
</dbReference>
<evidence type="ECO:0000256" key="4">
    <source>
        <dbReference type="ARBA" id="ARBA00022989"/>
    </source>
</evidence>
<sequence length="341" mass="37912">MQQNNVDEIDLRELILTLWRNKILVLICTLAFTLLSAAYAFLSAPTYQATSNILPPTPANFSAYNVVALSDDKLPTLDVEEAYRIFLRHLNSGALKLEFFEKYYIPIKASSLEPGISEREQLWLSFNAALSVSTPNIGSADFASVKLYDPDAKQASDWVNEYVTTAMQRASQQAVNTLESAIKGRIQRLTIDIASLRAAAEQDRLNRIARLKEDLVLAKAIDLKSPASQHNLIISYNKDTAYLRGSLALEAELALLEARTDNDPFIEDLSLMNEQLALLKTLQLSDAPLKLATIDSFAVAPETPIKPKKRFIILLGLLAGGMLGICMVLIRVWWKKGSNTR</sequence>
<name>A0ABT8EFV9_9BURK</name>
<proteinExistence type="predicted"/>
<dbReference type="EMBL" id="JAJHNU010000001">
    <property type="protein sequence ID" value="MDN4120139.1"/>
    <property type="molecule type" value="Genomic_DNA"/>
</dbReference>
<evidence type="ECO:0000256" key="3">
    <source>
        <dbReference type="ARBA" id="ARBA00022692"/>
    </source>
</evidence>
<dbReference type="Proteomes" id="UP001168613">
    <property type="component" value="Unassembled WGS sequence"/>
</dbReference>
<feature type="domain" description="Tyrosine-protein kinase G-rich" evidence="8">
    <location>
        <begin position="294"/>
        <end position="332"/>
    </location>
</feature>
<evidence type="ECO:0008006" key="11">
    <source>
        <dbReference type="Google" id="ProtNLM"/>
    </source>
</evidence>
<evidence type="ECO:0000313" key="10">
    <source>
        <dbReference type="Proteomes" id="UP001168613"/>
    </source>
</evidence>
<dbReference type="InterPro" id="IPR032807">
    <property type="entry name" value="GNVR"/>
</dbReference>
<dbReference type="Gene3D" id="3.30.1890.10">
    <property type="entry name" value="FepE-like"/>
    <property type="match status" value="1"/>
</dbReference>
<keyword evidence="10" id="KW-1185">Reference proteome</keyword>
<dbReference type="Pfam" id="PF13807">
    <property type="entry name" value="GNVR"/>
    <property type="match status" value="1"/>
</dbReference>
<dbReference type="RefSeq" id="WP_266122527.1">
    <property type="nucleotide sequence ID" value="NZ_JAJHNU010000001.1"/>
</dbReference>
<feature type="domain" description="Polysaccharide chain length determinant N-terminal" evidence="7">
    <location>
        <begin position="7"/>
        <end position="93"/>
    </location>
</feature>
<feature type="transmembrane region" description="Helical" evidence="6">
    <location>
        <begin position="23"/>
        <end position="42"/>
    </location>
</feature>
<reference evidence="9" key="1">
    <citation type="submission" date="2021-11" db="EMBL/GenBank/DDBJ databases">
        <title>Draft genome sequence of Alcaligenes endophyticus type strain CCUG 75668T.</title>
        <authorList>
            <person name="Salva-Serra F."/>
            <person name="Duran R.E."/>
            <person name="Seeger M."/>
            <person name="Moore E.R.B."/>
            <person name="Jaen-Luchoro D."/>
        </authorList>
    </citation>
    <scope>NUCLEOTIDE SEQUENCE</scope>
    <source>
        <strain evidence="9">CCUG 75668</strain>
    </source>
</reference>
<dbReference type="PANTHER" id="PTHR32309:SF13">
    <property type="entry name" value="FERRIC ENTEROBACTIN TRANSPORT PROTEIN FEPE"/>
    <property type="match status" value="1"/>
</dbReference>
<comment type="caution">
    <text evidence="9">The sequence shown here is derived from an EMBL/GenBank/DDBJ whole genome shotgun (WGS) entry which is preliminary data.</text>
</comment>
<evidence type="ECO:0000256" key="1">
    <source>
        <dbReference type="ARBA" id="ARBA00004651"/>
    </source>
</evidence>
<keyword evidence="2" id="KW-1003">Cell membrane</keyword>
<keyword evidence="3 6" id="KW-0812">Transmembrane</keyword>
<dbReference type="SUPFAM" id="SSF160355">
    <property type="entry name" value="Bacterial polysaccharide co-polymerase-like"/>
    <property type="match status" value="1"/>
</dbReference>
<dbReference type="PANTHER" id="PTHR32309">
    <property type="entry name" value="TYROSINE-PROTEIN KINASE"/>
    <property type="match status" value="1"/>
</dbReference>
<evidence type="ECO:0000256" key="2">
    <source>
        <dbReference type="ARBA" id="ARBA00022475"/>
    </source>
</evidence>
<evidence type="ECO:0000256" key="6">
    <source>
        <dbReference type="SAM" id="Phobius"/>
    </source>
</evidence>
<evidence type="ECO:0000259" key="8">
    <source>
        <dbReference type="Pfam" id="PF13807"/>
    </source>
</evidence>
<accession>A0ABT8EFV9</accession>
<feature type="transmembrane region" description="Helical" evidence="6">
    <location>
        <begin position="311"/>
        <end position="334"/>
    </location>
</feature>
<protein>
    <recommendedName>
        <fullName evidence="11">Polysaccharide chain length determinant N-terminal domain-containing protein</fullName>
    </recommendedName>
</protein>
<comment type="subcellular location">
    <subcellularLocation>
        <location evidence="1">Cell membrane</location>
        <topology evidence="1">Multi-pass membrane protein</topology>
    </subcellularLocation>
</comment>
<gene>
    <name evidence="9" type="ORF">LMS43_02430</name>
</gene>
<evidence type="ECO:0000259" key="7">
    <source>
        <dbReference type="Pfam" id="PF02706"/>
    </source>
</evidence>
<dbReference type="InterPro" id="IPR003856">
    <property type="entry name" value="LPS_length_determ_N"/>
</dbReference>
<keyword evidence="5 6" id="KW-0472">Membrane</keyword>
<evidence type="ECO:0000256" key="5">
    <source>
        <dbReference type="ARBA" id="ARBA00023136"/>
    </source>
</evidence>
<organism evidence="9 10">
    <name type="scientific">Alcaligenes endophyticus</name>
    <dbReference type="NCBI Taxonomy" id="1929088"/>
    <lineage>
        <taxon>Bacteria</taxon>
        <taxon>Pseudomonadati</taxon>
        <taxon>Pseudomonadota</taxon>
        <taxon>Betaproteobacteria</taxon>
        <taxon>Burkholderiales</taxon>
        <taxon>Alcaligenaceae</taxon>
        <taxon>Alcaligenes</taxon>
    </lineage>
</organism>
<keyword evidence="4 6" id="KW-1133">Transmembrane helix</keyword>